<evidence type="ECO:0000256" key="1">
    <source>
        <dbReference type="SAM" id="Phobius"/>
    </source>
</evidence>
<dbReference type="AlphaFoldDB" id="A0AAF0ICJ3"/>
<feature type="transmembrane region" description="Helical" evidence="1">
    <location>
        <begin position="120"/>
        <end position="140"/>
    </location>
</feature>
<keyword evidence="1" id="KW-0472">Membrane</keyword>
<accession>A0AAF0ICJ3</accession>
<feature type="transmembrane region" description="Helical" evidence="1">
    <location>
        <begin position="54"/>
        <end position="73"/>
    </location>
</feature>
<evidence type="ECO:0000313" key="2">
    <source>
        <dbReference type="EMBL" id="WEU40572.1"/>
    </source>
</evidence>
<feature type="transmembrane region" description="Helical" evidence="1">
    <location>
        <begin position="85"/>
        <end position="108"/>
    </location>
</feature>
<sequence>MLNFGNIKRSVVLNLSNKRKVVALIVLIIGLVEVAAGLILLFSNASVEEIIRGVFILIYGGLEFITGLAGLILKFKSDYNLFTQIARYIIIILLFIPYTAVIISLIVYDPVLNAFRLNALILSLVSLINLISIPITKYLYNKETNN</sequence>
<reference evidence="2" key="1">
    <citation type="journal article" date="2017" name="Nature">
        <title>Asgard archaea illuminate the origin of eukaryotic cellular complexity.</title>
        <authorList>
            <person name="Zaremba-Niedzwiedzka K."/>
            <person name="Caceres E.F."/>
            <person name="Saw J.H."/>
            <person name="Backstrom D."/>
            <person name="Juzokaite L."/>
            <person name="Vancaester E."/>
            <person name="Seitz K.W."/>
            <person name="Anantharaman K."/>
            <person name="Starnawski P."/>
            <person name="Kjeldsen K.U."/>
            <person name="Scott M.B."/>
            <person name="Nunoura T."/>
            <person name="Banfield J.F."/>
            <person name="Schramm A."/>
            <person name="Baker B.J."/>
            <person name="Spang A."/>
            <person name="Ettema T.J.G."/>
        </authorList>
    </citation>
    <scope>NUCLEOTIDE SEQUENCE</scope>
    <source>
        <strain evidence="2">LCB_4</strain>
    </source>
</reference>
<keyword evidence="1" id="KW-1133">Transmembrane helix</keyword>
<keyword evidence="1" id="KW-0812">Transmembrane</keyword>
<organism evidence="2 3">
    <name type="scientific">Odinarchaeota yellowstonii (strain LCB_4)</name>
    <dbReference type="NCBI Taxonomy" id="1841599"/>
    <lineage>
        <taxon>Archaea</taxon>
        <taxon>Promethearchaeati</taxon>
        <taxon>Candidatus Odinarchaeota</taxon>
        <taxon>Candidatus Odinarchaeia</taxon>
        <taxon>Candidatus Odinarchaeales</taxon>
        <taxon>Candidatus Odinarchaeaceae</taxon>
        <taxon>Candidatus Odinarchaeum</taxon>
    </lineage>
</organism>
<dbReference type="Proteomes" id="UP000186851">
    <property type="component" value="Chromosome"/>
</dbReference>
<gene>
    <name evidence="2" type="ORF">OdinLCB4_001175</name>
</gene>
<feature type="transmembrane region" description="Helical" evidence="1">
    <location>
        <begin position="21"/>
        <end position="42"/>
    </location>
</feature>
<proteinExistence type="predicted"/>
<evidence type="ECO:0000313" key="3">
    <source>
        <dbReference type="Proteomes" id="UP000186851"/>
    </source>
</evidence>
<name>A0AAF0ICJ3_ODILC</name>
<dbReference type="EMBL" id="CP091871">
    <property type="protein sequence ID" value="WEU40572.1"/>
    <property type="molecule type" value="Genomic_DNA"/>
</dbReference>
<protein>
    <submittedName>
        <fullName evidence="2">Uncharacterized protein</fullName>
    </submittedName>
</protein>
<reference evidence="2" key="2">
    <citation type="journal article" date="2022" name="Nat. Microbiol.">
        <title>A closed Candidatus Odinarchaeum chromosome exposes Asgard archaeal viruses.</title>
        <authorList>
            <person name="Tamarit D."/>
            <person name="Caceres E.F."/>
            <person name="Krupovic M."/>
            <person name="Nijland R."/>
            <person name="Eme L."/>
            <person name="Robinson N.P."/>
            <person name="Ettema T.J.G."/>
        </authorList>
    </citation>
    <scope>NUCLEOTIDE SEQUENCE</scope>
    <source>
        <strain evidence="2">LCB_4</strain>
    </source>
</reference>
<dbReference type="KEGG" id="oyw:OdinLCB4_001175"/>